<dbReference type="SUPFAM" id="SSF52218">
    <property type="entry name" value="Flavoproteins"/>
    <property type="match status" value="1"/>
</dbReference>
<dbReference type="EMBL" id="CP118246">
    <property type="protein sequence ID" value="WDR01424.1"/>
    <property type="molecule type" value="Genomic_DNA"/>
</dbReference>
<evidence type="ECO:0000256" key="1">
    <source>
        <dbReference type="ARBA" id="ARBA00005990"/>
    </source>
</evidence>
<dbReference type="InterPro" id="IPR005025">
    <property type="entry name" value="FMN_Rdtase-like_dom"/>
</dbReference>
<dbReference type="Gene3D" id="3.40.50.360">
    <property type="match status" value="1"/>
</dbReference>
<accession>A0ABY7YJF4</accession>
<dbReference type="InterPro" id="IPR051814">
    <property type="entry name" value="NAD(P)H-dep_FMN_reductase"/>
</dbReference>
<dbReference type="PANTHER" id="PTHR43408:SF2">
    <property type="entry name" value="FMN REDUCTASE (NADPH)"/>
    <property type="match status" value="1"/>
</dbReference>
<organism evidence="6 7">
    <name type="scientific">Devosia algicola</name>
    <dbReference type="NCBI Taxonomy" id="3026418"/>
    <lineage>
        <taxon>Bacteria</taxon>
        <taxon>Pseudomonadati</taxon>
        <taxon>Pseudomonadota</taxon>
        <taxon>Alphaproteobacteria</taxon>
        <taxon>Hyphomicrobiales</taxon>
        <taxon>Devosiaceae</taxon>
        <taxon>Devosia</taxon>
    </lineage>
</organism>
<keyword evidence="7" id="KW-1185">Reference proteome</keyword>
<proteinExistence type="inferred from homology"/>
<keyword evidence="2" id="KW-0285">Flavoprotein</keyword>
<dbReference type="PANTHER" id="PTHR43408">
    <property type="entry name" value="FMN REDUCTASE (NADPH)"/>
    <property type="match status" value="1"/>
</dbReference>
<gene>
    <name evidence="6" type="ORF">PSQ19_11425</name>
</gene>
<protein>
    <submittedName>
        <fullName evidence="6">NAD(P)H-dependent oxidoreductase</fullName>
    </submittedName>
</protein>
<dbReference type="RefSeq" id="WP_282217835.1">
    <property type="nucleotide sequence ID" value="NZ_CP118246.1"/>
</dbReference>
<evidence type="ECO:0000256" key="4">
    <source>
        <dbReference type="ARBA" id="ARBA00023002"/>
    </source>
</evidence>
<evidence type="ECO:0000256" key="3">
    <source>
        <dbReference type="ARBA" id="ARBA00022643"/>
    </source>
</evidence>
<keyword evidence="4" id="KW-0560">Oxidoreductase</keyword>
<evidence type="ECO:0000256" key="2">
    <source>
        <dbReference type="ARBA" id="ARBA00022630"/>
    </source>
</evidence>
<dbReference type="Proteomes" id="UP001220530">
    <property type="component" value="Chromosome"/>
</dbReference>
<keyword evidence="3" id="KW-0288">FMN</keyword>
<evidence type="ECO:0000259" key="5">
    <source>
        <dbReference type="Pfam" id="PF03358"/>
    </source>
</evidence>
<evidence type="ECO:0000313" key="6">
    <source>
        <dbReference type="EMBL" id="WDR01424.1"/>
    </source>
</evidence>
<comment type="similarity">
    <text evidence="1">Belongs to the SsuE family.</text>
</comment>
<feature type="domain" description="NADPH-dependent FMN reductase-like" evidence="5">
    <location>
        <begin position="1"/>
        <end position="122"/>
    </location>
</feature>
<dbReference type="InterPro" id="IPR029039">
    <property type="entry name" value="Flavoprotein-like_sf"/>
</dbReference>
<reference evidence="6 7" key="1">
    <citation type="submission" date="2023-02" db="EMBL/GenBank/DDBJ databases">
        <title>Devosia algicola sp. nov., isolated from the phycosphere of marine algae.</title>
        <authorList>
            <person name="Kim J.M."/>
            <person name="Lee J.K."/>
            <person name="Choi B.J."/>
            <person name="Bayburt H."/>
            <person name="Jeon C.O."/>
        </authorList>
    </citation>
    <scope>NUCLEOTIDE SEQUENCE [LARGE SCALE GENOMIC DNA]</scope>
    <source>
        <strain evidence="6 7">G20-9</strain>
    </source>
</reference>
<sequence>MKFVIISCSPAPIGRSYLIAREVARLLTSRGHAATFIDLRAVNLPPFDNADSLSHPDYARVHRAILESDGIFLATPVYNWSVGSAAKNLIELTGATNKNGLGVAWFDKIVTFLCAGGLPHSYMAYGSTALSLMLDFKCVINPYAVYATDRDFSDDHTFSDTLTARIDKTVQVKIELAKGLSGRRYRSKWEV</sequence>
<dbReference type="Pfam" id="PF03358">
    <property type="entry name" value="FMN_red"/>
    <property type="match status" value="1"/>
</dbReference>
<name>A0ABY7YJF4_9HYPH</name>
<evidence type="ECO:0000313" key="7">
    <source>
        <dbReference type="Proteomes" id="UP001220530"/>
    </source>
</evidence>